<comment type="similarity">
    <text evidence="1">Belongs to the sel-1 family.</text>
</comment>
<dbReference type="InterPro" id="IPR001245">
    <property type="entry name" value="Ser-Thr/Tyr_kinase_cat_dom"/>
</dbReference>
<accession>A0A397SEJ3</accession>
<dbReference type="AlphaFoldDB" id="A0A397SEJ3"/>
<dbReference type="SUPFAM" id="SSF56112">
    <property type="entry name" value="Protein kinase-like (PK-like)"/>
    <property type="match status" value="1"/>
</dbReference>
<dbReference type="PANTHER" id="PTHR11102">
    <property type="entry name" value="SEL-1-LIKE PROTEIN"/>
    <property type="match status" value="1"/>
</dbReference>
<evidence type="ECO:0000259" key="3">
    <source>
        <dbReference type="PROSITE" id="PS50011"/>
    </source>
</evidence>
<dbReference type="EMBL" id="QKYT01000530">
    <property type="protein sequence ID" value="RIA83962.1"/>
    <property type="molecule type" value="Genomic_DNA"/>
</dbReference>
<dbReference type="InterPro" id="IPR050767">
    <property type="entry name" value="Sel1_AlgK"/>
</dbReference>
<dbReference type="STRING" id="658196.A0A397SEJ3"/>
<dbReference type="GO" id="GO:0005789">
    <property type="term" value="C:endoplasmic reticulum membrane"/>
    <property type="evidence" value="ECO:0007669"/>
    <property type="project" value="TreeGrafter"/>
</dbReference>
<dbReference type="PROSITE" id="PS00107">
    <property type="entry name" value="PROTEIN_KINASE_ATP"/>
    <property type="match status" value="1"/>
</dbReference>
<keyword evidence="4" id="KW-0418">Kinase</keyword>
<proteinExistence type="inferred from homology"/>
<dbReference type="SMART" id="SM00671">
    <property type="entry name" value="SEL1"/>
    <property type="match status" value="9"/>
</dbReference>
<feature type="binding site" evidence="2">
    <location>
        <position position="55"/>
    </location>
    <ligand>
        <name>ATP</name>
        <dbReference type="ChEBI" id="CHEBI:30616"/>
    </ligand>
</feature>
<keyword evidence="2" id="KW-0067">ATP-binding</keyword>
<evidence type="ECO:0000256" key="1">
    <source>
        <dbReference type="ARBA" id="ARBA00038101"/>
    </source>
</evidence>
<dbReference type="Pfam" id="PF08238">
    <property type="entry name" value="Sel1"/>
    <property type="match status" value="11"/>
</dbReference>
<comment type="caution">
    <text evidence="4">The sequence shown here is derived from an EMBL/GenBank/DDBJ whole genome shotgun (WGS) entry which is preliminary data.</text>
</comment>
<dbReference type="PROSITE" id="PS50011">
    <property type="entry name" value="PROTEIN_KINASE_DOM"/>
    <property type="match status" value="1"/>
</dbReference>
<evidence type="ECO:0000313" key="5">
    <source>
        <dbReference type="Proteomes" id="UP000265703"/>
    </source>
</evidence>
<dbReference type="GO" id="GO:0036503">
    <property type="term" value="P:ERAD pathway"/>
    <property type="evidence" value="ECO:0007669"/>
    <property type="project" value="TreeGrafter"/>
</dbReference>
<evidence type="ECO:0000313" key="4">
    <source>
        <dbReference type="EMBL" id="RIA83962.1"/>
    </source>
</evidence>
<evidence type="ECO:0000256" key="2">
    <source>
        <dbReference type="PROSITE-ProRule" id="PRU10141"/>
    </source>
</evidence>
<dbReference type="InterPro" id="IPR011990">
    <property type="entry name" value="TPR-like_helical_dom_sf"/>
</dbReference>
<keyword evidence="2" id="KW-0547">Nucleotide-binding</keyword>
<name>A0A397SEJ3_9GLOM</name>
<dbReference type="PRINTS" id="PR00109">
    <property type="entry name" value="TYRKINASE"/>
</dbReference>
<dbReference type="Gene3D" id="1.25.40.10">
    <property type="entry name" value="Tetratricopeptide repeat domain"/>
    <property type="match status" value="2"/>
</dbReference>
<reference evidence="4 5" key="1">
    <citation type="submission" date="2018-06" db="EMBL/GenBank/DDBJ databases">
        <title>Comparative genomics reveals the genomic features of Rhizophagus irregularis, R. cerebriforme, R. diaphanum and Gigaspora rosea, and their symbiotic lifestyle signature.</title>
        <authorList>
            <person name="Morin E."/>
            <person name="San Clemente H."/>
            <person name="Chen E.C.H."/>
            <person name="De La Providencia I."/>
            <person name="Hainaut M."/>
            <person name="Kuo A."/>
            <person name="Kohler A."/>
            <person name="Murat C."/>
            <person name="Tang N."/>
            <person name="Roy S."/>
            <person name="Loubradou J."/>
            <person name="Henrissat B."/>
            <person name="Grigoriev I.V."/>
            <person name="Corradi N."/>
            <person name="Roux C."/>
            <person name="Martin F.M."/>
        </authorList>
    </citation>
    <scope>NUCLEOTIDE SEQUENCE [LARGE SCALE GENOMIC DNA]</scope>
    <source>
        <strain evidence="4 5">DAOM 227022</strain>
    </source>
</reference>
<dbReference type="InterPro" id="IPR006597">
    <property type="entry name" value="Sel1-like"/>
</dbReference>
<dbReference type="GO" id="GO:0005524">
    <property type="term" value="F:ATP binding"/>
    <property type="evidence" value="ECO:0007669"/>
    <property type="project" value="UniProtKB-UniRule"/>
</dbReference>
<dbReference type="Pfam" id="PF07714">
    <property type="entry name" value="PK_Tyr_Ser-Thr"/>
    <property type="match status" value="1"/>
</dbReference>
<gene>
    <name evidence="4" type="ORF">C1645_833019</name>
</gene>
<dbReference type="SUPFAM" id="SSF81901">
    <property type="entry name" value="HCP-like"/>
    <property type="match status" value="2"/>
</dbReference>
<dbReference type="InterPro" id="IPR011009">
    <property type="entry name" value="Kinase-like_dom_sf"/>
</dbReference>
<dbReference type="GO" id="GO:0004672">
    <property type="term" value="F:protein kinase activity"/>
    <property type="evidence" value="ECO:0007669"/>
    <property type="project" value="InterPro"/>
</dbReference>
<dbReference type="InterPro" id="IPR000719">
    <property type="entry name" value="Prot_kinase_dom"/>
</dbReference>
<dbReference type="OrthoDB" id="2410499at2759"/>
<dbReference type="InterPro" id="IPR017441">
    <property type="entry name" value="Protein_kinase_ATP_BS"/>
</dbReference>
<dbReference type="Proteomes" id="UP000265703">
    <property type="component" value="Unassembled WGS sequence"/>
</dbReference>
<sequence>MSNDHIDWLEKSIANEYLNYYKYSDFKNVEQIGSGSYGSVVRANWKNIDGFFALKTFNNDRATLKEVVNEIKLQKELIFHENIVRFYGITKVETEKKYSLVLEYADSGTLKTYLNIHFNELDWNDKYQLSFQLISAVAFLHECDIIHRDLHADNILVHQKKIKLADFGLSKKIAKASSNTSKILGVIPFIDPKHLNDQSYKLNKKSDVYSIGILMWQISSGRQPFSGDNYDVCLVIAIVSGRREEIIDGTPIEYRNLYTECWKYEPNEQDNSLEGYEITSKLSKGTVDLNNELMSNNELNISNISNLRLHQTDVIMNPKINLSNISIQTNLSKISYGSTFDKLNNIVVEKLITVINRKHDKESIYFNQFQQFINQQLSELNQSPDILIKWLSNNQVNPQHTYLLGLFYYYNIGIEENSDETFKLLSQASEENYSIAQVYLGKCYIDGYGIECNKYLAFNWYQKSAVNESIIGQFYLGNCYEFGVGIKKDMIKSVYWYQKAARNGNVTANLYLADCYRLGKGVEKDEIKAFKYYEILAKQEIADAQYQLGNYIFKKHYNKKIKVETNKIKLQKRLSFKVLGQFGLNNFVTKFITNYQEKRFNYDQRVIVNEFKMMPFEFNSCHKKDKGVRKNGREAFEFHKSSAEQGNINSKFQLAYCYDEGIGTDINKVKAFDLYKLIAEKGNNEALYNLSFLYELGEGVDKDEKKAFKIIETLAEKMDLDAIYKLAYYYNKGIGTEINKSRAFELCKKAAKKGNTIAQFNLSLLYELGEGVDKNMKKAFKLSKKLVEEEYLNAQFQLGYYYSKGIGTEEKELIKMRKKHLN</sequence>
<dbReference type="Gene3D" id="1.10.510.10">
    <property type="entry name" value="Transferase(Phosphotransferase) domain 1"/>
    <property type="match status" value="1"/>
</dbReference>
<feature type="domain" description="Protein kinase" evidence="3">
    <location>
        <begin position="26"/>
        <end position="282"/>
    </location>
</feature>
<protein>
    <submittedName>
        <fullName evidence="4">Kinase-like domain-containing protein</fullName>
    </submittedName>
</protein>
<dbReference type="PANTHER" id="PTHR11102:SF160">
    <property type="entry name" value="ERAD-ASSOCIATED E3 UBIQUITIN-PROTEIN LIGASE COMPONENT HRD3"/>
    <property type="match status" value="1"/>
</dbReference>
<organism evidence="4 5">
    <name type="scientific">Glomus cerebriforme</name>
    <dbReference type="NCBI Taxonomy" id="658196"/>
    <lineage>
        <taxon>Eukaryota</taxon>
        <taxon>Fungi</taxon>
        <taxon>Fungi incertae sedis</taxon>
        <taxon>Mucoromycota</taxon>
        <taxon>Glomeromycotina</taxon>
        <taxon>Glomeromycetes</taxon>
        <taxon>Glomerales</taxon>
        <taxon>Glomeraceae</taxon>
        <taxon>Glomus</taxon>
    </lineage>
</organism>
<keyword evidence="5" id="KW-1185">Reference proteome</keyword>
<keyword evidence="4" id="KW-0808">Transferase</keyword>